<dbReference type="Gene3D" id="3.40.190.10">
    <property type="entry name" value="Periplasmic binding protein-like II"/>
    <property type="match status" value="3"/>
</dbReference>
<evidence type="ECO:0000313" key="2">
    <source>
        <dbReference type="EMBL" id="HIS30003.1"/>
    </source>
</evidence>
<evidence type="ECO:0000256" key="1">
    <source>
        <dbReference type="SAM" id="SignalP"/>
    </source>
</evidence>
<keyword evidence="1" id="KW-0732">Signal</keyword>
<dbReference type="InterPro" id="IPR006059">
    <property type="entry name" value="SBP"/>
</dbReference>
<dbReference type="CDD" id="cd13580">
    <property type="entry name" value="PBP2_AlgQ_like_1"/>
    <property type="match status" value="1"/>
</dbReference>
<dbReference type="Pfam" id="PF01547">
    <property type="entry name" value="SBP_bac_1"/>
    <property type="match status" value="1"/>
</dbReference>
<dbReference type="AlphaFoldDB" id="A0A9D1JIW0"/>
<evidence type="ECO:0000313" key="3">
    <source>
        <dbReference type="Proteomes" id="UP000823935"/>
    </source>
</evidence>
<dbReference type="PANTHER" id="PTHR43649">
    <property type="entry name" value="ARABINOSE-BINDING PROTEIN-RELATED"/>
    <property type="match status" value="1"/>
</dbReference>
<reference evidence="2" key="2">
    <citation type="journal article" date="2021" name="PeerJ">
        <title>Extensive microbial diversity within the chicken gut microbiome revealed by metagenomics and culture.</title>
        <authorList>
            <person name="Gilroy R."/>
            <person name="Ravi A."/>
            <person name="Getino M."/>
            <person name="Pursley I."/>
            <person name="Horton D.L."/>
            <person name="Alikhan N.F."/>
            <person name="Baker D."/>
            <person name="Gharbi K."/>
            <person name="Hall N."/>
            <person name="Watson M."/>
            <person name="Adriaenssens E.M."/>
            <person name="Foster-Nyarko E."/>
            <person name="Jarju S."/>
            <person name="Secka A."/>
            <person name="Antonio M."/>
            <person name="Oren A."/>
            <person name="Chaudhuri R.R."/>
            <person name="La Ragione R."/>
            <person name="Hildebrand F."/>
            <person name="Pallen M.J."/>
        </authorList>
    </citation>
    <scope>NUCLEOTIDE SEQUENCE</scope>
    <source>
        <strain evidence="2">CHK190-19873</strain>
    </source>
</reference>
<name>A0A9D1JIW0_9FIRM</name>
<dbReference type="EMBL" id="DVIQ01000003">
    <property type="protein sequence ID" value="HIS30003.1"/>
    <property type="molecule type" value="Genomic_DNA"/>
</dbReference>
<feature type="signal peptide" evidence="1">
    <location>
        <begin position="1"/>
        <end position="25"/>
    </location>
</feature>
<comment type="caution">
    <text evidence="2">The sequence shown here is derived from an EMBL/GenBank/DDBJ whole genome shotgun (WGS) entry which is preliminary data.</text>
</comment>
<protein>
    <submittedName>
        <fullName evidence="2">Extracellular solute-binding protein</fullName>
    </submittedName>
</protein>
<sequence length="534" mass="59418">MKKKVLAVLLAVSALTGSVLIPASAEEGLETITFCRTADPLVESNVFANMEGATYEDNIWTDLIAERLGYDVSYLWVASSAEIATQKFNAAIASGTIPDIVCVNKQDLKQLVDGGLIVDMKPYFDEYASDYLKELIDAAGPACIDACTYDGVQYGIPYVDCDLEKAQILWLRQDWLDALDLEAPKTLDELKEIITAFMDYAGEGSIGMALSNDLYGNQFDIKGWCNAYGAYPRYWIEDENGNLVYGSTTPEMKEALGGLAELYEAGMIDPEFFVNDNEKASEALVNGKCGVLYGFHASSLDYLQRVINADPDSDWMPYMIPMREEGETITPGIEMCTSSWYAVSKDCEHPEALIEMLNLYCEKVLDPELNEYEVYANPGNGVEGVWKLAPVQYSGPNKNQVTTQAISEALKTGDPGDLSGEQYSMWEYSYAAQNGDRTMWGWNRVFGADGSQELLMEYQNSDNVELVYDEFVAAPGEIMSTRKTTLDDMLDQTFIKIISGQEELDAFDKVVEEWTTAGGQEMTDEVNEWYQANK</sequence>
<proteinExistence type="predicted"/>
<reference evidence="2" key="1">
    <citation type="submission" date="2020-10" db="EMBL/GenBank/DDBJ databases">
        <authorList>
            <person name="Gilroy R."/>
        </authorList>
    </citation>
    <scope>NUCLEOTIDE SEQUENCE</scope>
    <source>
        <strain evidence="2">CHK190-19873</strain>
    </source>
</reference>
<gene>
    <name evidence="2" type="ORF">IAB44_00400</name>
</gene>
<feature type="chain" id="PRO_5038920531" evidence="1">
    <location>
        <begin position="26"/>
        <end position="534"/>
    </location>
</feature>
<dbReference type="Proteomes" id="UP000823935">
    <property type="component" value="Unassembled WGS sequence"/>
</dbReference>
<accession>A0A9D1JIW0</accession>
<dbReference type="SUPFAM" id="SSF53850">
    <property type="entry name" value="Periplasmic binding protein-like II"/>
    <property type="match status" value="1"/>
</dbReference>
<organism evidence="2 3">
    <name type="scientific">Candidatus Limivivens intestinipullorum</name>
    <dbReference type="NCBI Taxonomy" id="2840858"/>
    <lineage>
        <taxon>Bacteria</taxon>
        <taxon>Bacillati</taxon>
        <taxon>Bacillota</taxon>
        <taxon>Clostridia</taxon>
        <taxon>Lachnospirales</taxon>
        <taxon>Lachnospiraceae</taxon>
        <taxon>Lachnospiraceae incertae sedis</taxon>
        <taxon>Candidatus Limivivens</taxon>
    </lineage>
</organism>
<dbReference type="InterPro" id="IPR050490">
    <property type="entry name" value="Bact_solute-bd_prot1"/>
</dbReference>